<dbReference type="PROSITE" id="PS50089">
    <property type="entry name" value="ZF_RING_2"/>
    <property type="match status" value="1"/>
</dbReference>
<organism evidence="7 8">
    <name type="scientific">Caenorhabditis elegans</name>
    <dbReference type="NCBI Taxonomy" id="6239"/>
    <lineage>
        <taxon>Eukaryota</taxon>
        <taxon>Metazoa</taxon>
        <taxon>Ecdysozoa</taxon>
        <taxon>Nematoda</taxon>
        <taxon>Chromadorea</taxon>
        <taxon>Rhabditida</taxon>
        <taxon>Rhabditina</taxon>
        <taxon>Rhabditomorpha</taxon>
        <taxon>Rhabditoidea</taxon>
        <taxon>Rhabditidae</taxon>
        <taxon>Peloderinae</taxon>
        <taxon>Caenorhabditis</taxon>
    </lineage>
</organism>
<dbReference type="SUPFAM" id="SSF57850">
    <property type="entry name" value="RING/U-box"/>
    <property type="match status" value="1"/>
</dbReference>
<dbReference type="Proteomes" id="UP000001940">
    <property type="component" value="Chromosome III"/>
</dbReference>
<dbReference type="SMART" id="SM00184">
    <property type="entry name" value="RING"/>
    <property type="match status" value="1"/>
</dbReference>
<dbReference type="InterPro" id="IPR042755">
    <property type="entry name" value="COP1"/>
</dbReference>
<keyword evidence="3" id="KW-0862">Zinc</keyword>
<evidence type="ECO:0000313" key="9">
    <source>
        <dbReference type="WormBase" id="F58B6.3a"/>
    </source>
</evidence>
<feature type="compositionally biased region" description="Low complexity" evidence="5">
    <location>
        <begin position="187"/>
        <end position="199"/>
    </location>
</feature>
<evidence type="ECO:0000259" key="6">
    <source>
        <dbReference type="PROSITE" id="PS50089"/>
    </source>
</evidence>
<dbReference type="RefSeq" id="NP_001407525.1">
    <property type="nucleotide sequence ID" value="NM_001420606.1"/>
</dbReference>
<feature type="region of interest" description="Disordered" evidence="5">
    <location>
        <begin position="247"/>
        <end position="275"/>
    </location>
</feature>
<sequence length="628" mass="69937">MTDLDTSSAQIRASQSDLSIANSSPRLLESNATTSTACINDVQQPVRRDLSSELLCPLCDQLFDRPVMVTCGHSYCEPCIERHTRDTRACVICKLDVGPFAAMIPSITLDNMVRKLKNQENIESSYDDLFICEEKLQKAPTPPISEEIPAQKMTRSLSQRSKRRLFFSIAGPTICSSPITPHRRRPLSPSARPAKSSLKIPPEPLNHSLSPPGFHNSHHHRDDSLVLAGGNFRRNGFGRRSERFTAATTSAQSFAESSQISTGNSSKIDDESDGTKLKRNSFLRRSLNAFRSKSSGKEQKSFRVFAQIPEHPTEHHDVPEGDVEHLLPEKPTKSSIRSLWKRLFMPKKVSKVSPAAVQLLSQSPSTTDERSHHHTTISFVRLENEHDDPEYDEPLQLSKFSALGYYTGIGRKFERVASGCEITLVVFGHSGAGKTTFVRAIRQLFLEGTDRIRIIPIAERYRLAGIGMMPFPEGDNRLPHIVSMVLNNDETDMEYVLDIIDPEYDNSNLPQAYMDACDAAYLLVDTRNPASILSAHQIHRNMKHAQHIHVQCEMLMNVPSEASGQTRVLSANALETTMKTIPIRDVCANQLDKGVVEEMLLSICERVTTARNPQTPTSSPIATSSSPS</sequence>
<dbReference type="GO" id="GO:0061630">
    <property type="term" value="F:ubiquitin protein ligase activity"/>
    <property type="evidence" value="ECO:0000318"/>
    <property type="project" value="GO_Central"/>
</dbReference>
<dbReference type="SUPFAM" id="SSF52540">
    <property type="entry name" value="P-loop containing nucleoside triphosphate hydrolases"/>
    <property type="match status" value="1"/>
</dbReference>
<dbReference type="EMBL" id="BX284603">
    <property type="protein sequence ID" value="CAH2662233.1"/>
    <property type="molecule type" value="Genomic_DNA"/>
</dbReference>
<proteinExistence type="predicted"/>
<evidence type="ECO:0000256" key="5">
    <source>
        <dbReference type="SAM" id="MobiDB-lite"/>
    </source>
</evidence>
<dbReference type="CDD" id="cd16513">
    <property type="entry name" value="RING-HC_LONFs_rpt1"/>
    <property type="match status" value="1"/>
</dbReference>
<evidence type="ECO:0000256" key="1">
    <source>
        <dbReference type="ARBA" id="ARBA00022723"/>
    </source>
</evidence>
<dbReference type="CTD" id="175275"/>
<keyword evidence="1" id="KW-0479">Metal-binding</keyword>
<evidence type="ECO:0000313" key="7">
    <source>
        <dbReference type="EMBL" id="CAH2662233.1"/>
    </source>
</evidence>
<name>A0A8S4SQT8_CAEEL</name>
<dbReference type="InterPro" id="IPR013083">
    <property type="entry name" value="Znf_RING/FYVE/PHD"/>
</dbReference>
<feature type="domain" description="RING-type" evidence="6">
    <location>
        <begin position="56"/>
        <end position="94"/>
    </location>
</feature>
<dbReference type="PANTHER" id="PTHR44080:SF1">
    <property type="entry name" value="E3 UBIQUITIN-PROTEIN LIGASE COP1"/>
    <property type="match status" value="1"/>
</dbReference>
<evidence type="ECO:0000256" key="3">
    <source>
        <dbReference type="ARBA" id="ARBA00022833"/>
    </source>
</evidence>
<dbReference type="GeneID" id="175275"/>
<dbReference type="GO" id="GO:0008270">
    <property type="term" value="F:zinc ion binding"/>
    <property type="evidence" value="ECO:0007669"/>
    <property type="project" value="UniProtKB-KW"/>
</dbReference>
<dbReference type="OrthoDB" id="8062037at2759"/>
<dbReference type="GO" id="GO:0043161">
    <property type="term" value="P:proteasome-mediated ubiquitin-dependent protein catabolic process"/>
    <property type="evidence" value="ECO:0000318"/>
    <property type="project" value="GO_Central"/>
</dbReference>
<feature type="region of interest" description="Disordered" evidence="5">
    <location>
        <begin position="176"/>
        <end position="222"/>
    </location>
</feature>
<evidence type="ECO:0000313" key="8">
    <source>
        <dbReference type="Proteomes" id="UP000001940"/>
    </source>
</evidence>
<dbReference type="InterPro" id="IPR001841">
    <property type="entry name" value="Znf_RING"/>
</dbReference>
<dbReference type="InterPro" id="IPR027417">
    <property type="entry name" value="P-loop_NTPase"/>
</dbReference>
<evidence type="ECO:0000256" key="2">
    <source>
        <dbReference type="ARBA" id="ARBA00022771"/>
    </source>
</evidence>
<dbReference type="InterPro" id="IPR017907">
    <property type="entry name" value="Znf_RING_CS"/>
</dbReference>
<protein>
    <submittedName>
        <fullName evidence="7">RING-type domain-containing protein</fullName>
    </submittedName>
</protein>
<dbReference type="PANTHER" id="PTHR44080">
    <property type="entry name" value="E3 UBIQUITIN-PROTEIN LIGASE COP1"/>
    <property type="match status" value="1"/>
</dbReference>
<dbReference type="Gene3D" id="3.40.50.300">
    <property type="entry name" value="P-loop containing nucleotide triphosphate hydrolases"/>
    <property type="match status" value="1"/>
</dbReference>
<reference evidence="7 8" key="1">
    <citation type="journal article" date="1998" name="Science">
        <title>Genome sequence of the nematode C. elegans: a platform for investigating biology.</title>
        <authorList>
            <consortium name="The C. elegans sequencing consortium"/>
            <person name="Sulson J.E."/>
            <person name="Waterston R."/>
        </authorList>
    </citation>
    <scope>NUCLEOTIDE SEQUENCE [LARGE SCALE GENOMIC DNA]</scope>
    <source>
        <strain evidence="7 8">Bristol N2</strain>
    </source>
</reference>
<evidence type="ECO:0000256" key="4">
    <source>
        <dbReference type="PROSITE-ProRule" id="PRU00175"/>
    </source>
</evidence>
<dbReference type="InterPro" id="IPR027370">
    <property type="entry name" value="Znf-RING_euk"/>
</dbReference>
<dbReference type="AlphaFoldDB" id="A0A8S4SQT8"/>
<dbReference type="PROSITE" id="PS00518">
    <property type="entry name" value="ZF_RING_1"/>
    <property type="match status" value="1"/>
</dbReference>
<dbReference type="Gene3D" id="3.30.40.10">
    <property type="entry name" value="Zinc/RING finger domain, C3HC4 (zinc finger)"/>
    <property type="match status" value="1"/>
</dbReference>
<keyword evidence="8" id="KW-1185">Reference proteome</keyword>
<feature type="compositionally biased region" description="Low complexity" evidence="5">
    <location>
        <begin position="247"/>
        <end position="259"/>
    </location>
</feature>
<dbReference type="WormBase" id="F58B6.3a">
    <property type="protein sequence ID" value="CE54545"/>
    <property type="gene ID" value="WBGene00003917"/>
    <property type="gene designation" value="par-2"/>
</dbReference>
<gene>
    <name evidence="7 9" type="primary">par-2</name>
    <name evidence="7" type="ORF">CELE_F58B6.3</name>
    <name evidence="9" type="ORF">F58B6.3</name>
</gene>
<dbReference type="AGR" id="WB:WBGene00003917"/>
<accession>A0A8S4SQT8</accession>
<keyword evidence="2 4" id="KW-0863">Zinc-finger</keyword>
<dbReference type="Pfam" id="PF13445">
    <property type="entry name" value="zf-RING_UBOX"/>
    <property type="match status" value="1"/>
</dbReference>